<dbReference type="Gene3D" id="3.40.50.1980">
    <property type="entry name" value="Nitrogenase molybdenum iron protein domain"/>
    <property type="match status" value="2"/>
</dbReference>
<keyword evidence="19" id="KW-1185">Reference proteome</keyword>
<dbReference type="CDD" id="cd06572">
    <property type="entry name" value="Histidinol_dh"/>
    <property type="match status" value="1"/>
</dbReference>
<feature type="binding site" evidence="11 16">
    <location>
        <position position="259"/>
    </location>
    <ligand>
        <name>Zn(2+)</name>
        <dbReference type="ChEBI" id="CHEBI:29105"/>
    </ligand>
</feature>
<dbReference type="PROSITE" id="PS00611">
    <property type="entry name" value="HISOL_DEHYDROGENASE"/>
    <property type="match status" value="1"/>
</dbReference>
<evidence type="ECO:0000256" key="5">
    <source>
        <dbReference type="ARBA" id="ARBA00022723"/>
    </source>
</evidence>
<dbReference type="GO" id="GO:0005829">
    <property type="term" value="C:cytosol"/>
    <property type="evidence" value="ECO:0007669"/>
    <property type="project" value="TreeGrafter"/>
</dbReference>
<evidence type="ECO:0000256" key="2">
    <source>
        <dbReference type="ARBA" id="ARBA00010178"/>
    </source>
</evidence>
<comment type="pathway">
    <text evidence="1 11">Amino-acid biosynthesis; L-histidine biosynthesis; L-histidine from 5-phospho-alpha-D-ribose 1-diphosphate: step 9/9.</text>
</comment>
<feature type="binding site" evidence="11 15">
    <location>
        <position position="420"/>
    </location>
    <ligand>
        <name>substrate</name>
    </ligand>
</feature>
<keyword evidence="8 11" id="KW-0520">NAD</keyword>
<dbReference type="PANTHER" id="PTHR21256">
    <property type="entry name" value="HISTIDINOL DEHYDROGENASE HDH"/>
    <property type="match status" value="1"/>
</dbReference>
<feature type="binding site" evidence="11 16">
    <location>
        <position position="420"/>
    </location>
    <ligand>
        <name>Zn(2+)</name>
        <dbReference type="ChEBI" id="CHEBI:29105"/>
    </ligand>
</feature>
<feature type="active site" description="Proton acceptor" evidence="11 13">
    <location>
        <position position="327"/>
    </location>
</feature>
<dbReference type="GO" id="GO:0000105">
    <property type="term" value="P:L-histidine biosynthetic process"/>
    <property type="evidence" value="ECO:0007669"/>
    <property type="project" value="UniProtKB-UniRule"/>
</dbReference>
<dbReference type="InParanoid" id="A0A2G4YPS5"/>
<keyword evidence="5 11" id="KW-0479">Metal-binding</keyword>
<dbReference type="FunFam" id="3.40.50.1980:FF:000001">
    <property type="entry name" value="Histidinol dehydrogenase"/>
    <property type="match status" value="1"/>
</dbReference>
<evidence type="ECO:0000256" key="15">
    <source>
        <dbReference type="PIRSR" id="PIRSR000099-3"/>
    </source>
</evidence>
<keyword evidence="7 11" id="KW-0560">Oxidoreductase</keyword>
<dbReference type="FunFam" id="1.20.5.1300:FF:000002">
    <property type="entry name" value="Histidinol dehydrogenase, chloroplastic"/>
    <property type="match status" value="1"/>
</dbReference>
<feature type="binding site" evidence="11 15">
    <location>
        <position position="237"/>
    </location>
    <ligand>
        <name>substrate</name>
    </ligand>
</feature>
<sequence length="436" mass="46639">MVTLLSNTDSDFTARFEDFITARRDDDQDVSDVVRAILTDVRTRGDVAVFEYTSRFDKLDLTPETIRVSPEELANAKSHCAPDVLQALKTAAERIDSFHRRHLPEDDNYTDDAGVSLGARWTPVAAAGIYVPGGKAVYPSSVLMNAMPAKCAGVERIVMVVPAPNGDLNPLVLAAAELAGITEIYKIGGAQAIGALAYGTESISPVDVITGPGNAFVAAAKREVFGTVGIDMIAGPSEILVVADGQNNPRWIAMDLLSQAEHDEVAQAILITDDADFARATCDAVEDHLKTLPRADIARKSWNDHGAVIVVETLDQAIPLVNRLAPEHLELAIDAPRDMAAKIPNAGSIFLGRYTPEAIGDYVAGPNHVLPTARSARFSSGLNVLNFMKRNTLIECTRESLAQIGPAAMTLAEEEGLQAHGRSIGIRLNNAPTEGD</sequence>
<dbReference type="PANTHER" id="PTHR21256:SF2">
    <property type="entry name" value="HISTIDINE BIOSYNTHESIS TRIFUNCTIONAL PROTEIN"/>
    <property type="match status" value="1"/>
</dbReference>
<dbReference type="InterPro" id="IPR022695">
    <property type="entry name" value="Histidinol_DH_monofunct"/>
</dbReference>
<keyword evidence="9 11" id="KW-0368">Histidine biosynthesis</keyword>
<evidence type="ECO:0000256" key="1">
    <source>
        <dbReference type="ARBA" id="ARBA00004940"/>
    </source>
</evidence>
<dbReference type="PRINTS" id="PR00083">
    <property type="entry name" value="HOLDHDRGNASE"/>
</dbReference>
<dbReference type="PIRSF" id="PIRSF000099">
    <property type="entry name" value="Histidinol_dh"/>
    <property type="match status" value="1"/>
</dbReference>
<dbReference type="RefSeq" id="WP_099475359.1">
    <property type="nucleotide sequence ID" value="NZ_CP041025.1"/>
</dbReference>
<evidence type="ECO:0000256" key="6">
    <source>
        <dbReference type="ARBA" id="ARBA00022833"/>
    </source>
</evidence>
<evidence type="ECO:0000256" key="3">
    <source>
        <dbReference type="ARBA" id="ARBA00012965"/>
    </source>
</evidence>
<gene>
    <name evidence="11 18" type="primary">hisD</name>
    <name evidence="18" type="ORF">CRD36_18080</name>
</gene>
<evidence type="ECO:0000256" key="14">
    <source>
        <dbReference type="PIRSR" id="PIRSR000099-2"/>
    </source>
</evidence>
<keyword evidence="4 11" id="KW-0028">Amino-acid biosynthesis</keyword>
<dbReference type="FunCoup" id="A0A2G4YPS5">
    <property type="interactions" value="598"/>
</dbReference>
<feature type="binding site" evidence="11 15">
    <location>
        <position position="415"/>
    </location>
    <ligand>
        <name>substrate</name>
    </ligand>
</feature>
<evidence type="ECO:0000256" key="9">
    <source>
        <dbReference type="ARBA" id="ARBA00023102"/>
    </source>
</evidence>
<accession>A0A2G4YPS5</accession>
<dbReference type="InterPro" id="IPR012131">
    <property type="entry name" value="Hstdl_DH"/>
</dbReference>
<feature type="binding site" evidence="11 15">
    <location>
        <position position="328"/>
    </location>
    <ligand>
        <name>substrate</name>
    </ligand>
</feature>
<proteinExistence type="inferred from homology"/>
<dbReference type="EMBL" id="PDEM01000033">
    <property type="protein sequence ID" value="PHZ83466.1"/>
    <property type="molecule type" value="Genomic_DNA"/>
</dbReference>
<dbReference type="FunFam" id="3.40.50.1980:FF:000026">
    <property type="entry name" value="Histidinol dehydrogenase"/>
    <property type="match status" value="1"/>
</dbReference>
<dbReference type="InterPro" id="IPR001692">
    <property type="entry name" value="Histidinol_DH_CS"/>
</dbReference>
<evidence type="ECO:0000313" key="18">
    <source>
        <dbReference type="EMBL" id="PHZ83466.1"/>
    </source>
</evidence>
<comment type="function">
    <text evidence="11">Catalyzes the sequential NAD-dependent oxidations of L-histidinol to L-histidinaldehyde and then to L-histidine.</text>
</comment>
<feature type="binding site" evidence="11 16">
    <location>
        <position position="361"/>
    </location>
    <ligand>
        <name>Zn(2+)</name>
        <dbReference type="ChEBI" id="CHEBI:29105"/>
    </ligand>
</feature>
<comment type="similarity">
    <text evidence="2 11 12 17">Belongs to the histidinol dehydrogenase family.</text>
</comment>
<feature type="binding site" evidence="11 15">
    <location>
        <position position="259"/>
    </location>
    <ligand>
        <name>substrate</name>
    </ligand>
</feature>
<dbReference type="GO" id="GO:0008270">
    <property type="term" value="F:zinc ion binding"/>
    <property type="evidence" value="ECO:0007669"/>
    <property type="project" value="UniProtKB-UniRule"/>
</dbReference>
<dbReference type="OrthoDB" id="9805269at2"/>
<protein>
    <recommendedName>
        <fullName evidence="3 11">Histidinol dehydrogenase</fullName>
        <shortName evidence="11">HDH</shortName>
        <ecNumber evidence="3 11">1.1.1.23</ecNumber>
    </recommendedName>
</protein>
<evidence type="ECO:0000256" key="16">
    <source>
        <dbReference type="PIRSR" id="PIRSR000099-4"/>
    </source>
</evidence>
<reference evidence="18 19" key="1">
    <citation type="submission" date="2017-10" db="EMBL/GenBank/DDBJ databases">
        <title>Frigbacter circumglobatus gen. nov. sp. nov., isolated from sediment cultured in situ.</title>
        <authorList>
            <person name="Zhao Z."/>
        </authorList>
    </citation>
    <scope>NUCLEOTIDE SEQUENCE [LARGE SCALE GENOMIC DNA]</scope>
    <source>
        <strain evidence="18 19">ZYL</strain>
    </source>
</reference>
<evidence type="ECO:0000256" key="4">
    <source>
        <dbReference type="ARBA" id="ARBA00022605"/>
    </source>
</evidence>
<organism evidence="18 19">
    <name type="scientific">Paremcibacter congregatus</name>
    <dbReference type="NCBI Taxonomy" id="2043170"/>
    <lineage>
        <taxon>Bacteria</taxon>
        <taxon>Pseudomonadati</taxon>
        <taxon>Pseudomonadota</taxon>
        <taxon>Alphaproteobacteria</taxon>
        <taxon>Emcibacterales</taxon>
        <taxon>Emcibacteraceae</taxon>
        <taxon>Paremcibacter</taxon>
    </lineage>
</organism>
<feature type="binding site" evidence="11 14">
    <location>
        <position position="191"/>
    </location>
    <ligand>
        <name>NAD(+)</name>
        <dbReference type="ChEBI" id="CHEBI:57540"/>
    </ligand>
</feature>
<feature type="binding site" evidence="11 15">
    <location>
        <position position="262"/>
    </location>
    <ligand>
        <name>substrate</name>
    </ligand>
</feature>
<dbReference type="GO" id="GO:0004399">
    <property type="term" value="F:histidinol dehydrogenase activity"/>
    <property type="evidence" value="ECO:0007669"/>
    <property type="project" value="UniProtKB-UniRule"/>
</dbReference>
<evidence type="ECO:0000256" key="11">
    <source>
        <dbReference type="HAMAP-Rule" id="MF_01024"/>
    </source>
</evidence>
<feature type="binding site" evidence="11 15">
    <location>
        <position position="361"/>
    </location>
    <ligand>
        <name>substrate</name>
    </ligand>
</feature>
<dbReference type="Proteomes" id="UP000229730">
    <property type="component" value="Unassembled WGS sequence"/>
</dbReference>
<dbReference type="InterPro" id="IPR016161">
    <property type="entry name" value="Ald_DH/histidinol_DH"/>
</dbReference>
<feature type="binding site" evidence="11 14">
    <location>
        <position position="214"/>
    </location>
    <ligand>
        <name>NAD(+)</name>
        <dbReference type="ChEBI" id="CHEBI:57540"/>
    </ligand>
</feature>
<feature type="binding site" evidence="11 16">
    <location>
        <position position="262"/>
    </location>
    <ligand>
        <name>Zn(2+)</name>
        <dbReference type="ChEBI" id="CHEBI:29105"/>
    </ligand>
</feature>
<keyword evidence="6 11" id="KW-0862">Zinc</keyword>
<evidence type="ECO:0000256" key="17">
    <source>
        <dbReference type="RuleBase" id="RU004175"/>
    </source>
</evidence>
<evidence type="ECO:0000256" key="13">
    <source>
        <dbReference type="PIRSR" id="PIRSR000099-1"/>
    </source>
</evidence>
<feature type="binding site" evidence="11 14">
    <location>
        <position position="130"/>
    </location>
    <ligand>
        <name>NAD(+)</name>
        <dbReference type="ChEBI" id="CHEBI:57540"/>
    </ligand>
</feature>
<dbReference type="SUPFAM" id="SSF53720">
    <property type="entry name" value="ALDH-like"/>
    <property type="match status" value="1"/>
</dbReference>
<dbReference type="HAMAP" id="MF_01024">
    <property type="entry name" value="HisD"/>
    <property type="match status" value="1"/>
</dbReference>
<dbReference type="UniPathway" id="UPA00031">
    <property type="reaction ID" value="UER00014"/>
</dbReference>
<dbReference type="AlphaFoldDB" id="A0A2G4YPS5"/>
<dbReference type="NCBIfam" id="TIGR00069">
    <property type="entry name" value="hisD"/>
    <property type="match status" value="1"/>
</dbReference>
<evidence type="ECO:0000256" key="12">
    <source>
        <dbReference type="PIRNR" id="PIRNR000099"/>
    </source>
</evidence>
<feature type="active site" description="Proton acceptor" evidence="11 13">
    <location>
        <position position="328"/>
    </location>
</feature>
<dbReference type="Pfam" id="PF00815">
    <property type="entry name" value="Histidinol_dh"/>
    <property type="match status" value="1"/>
</dbReference>
<dbReference type="GO" id="GO:0051287">
    <property type="term" value="F:NAD binding"/>
    <property type="evidence" value="ECO:0007669"/>
    <property type="project" value="InterPro"/>
</dbReference>
<comment type="caution">
    <text evidence="18">The sequence shown here is derived from an EMBL/GenBank/DDBJ whole genome shotgun (WGS) entry which is preliminary data.</text>
</comment>
<evidence type="ECO:0000256" key="8">
    <source>
        <dbReference type="ARBA" id="ARBA00023027"/>
    </source>
</evidence>
<name>A0A2G4YPS5_9PROT</name>
<dbReference type="Gene3D" id="1.20.5.1300">
    <property type="match status" value="1"/>
</dbReference>
<evidence type="ECO:0000256" key="7">
    <source>
        <dbReference type="ARBA" id="ARBA00023002"/>
    </source>
</evidence>
<comment type="cofactor">
    <cofactor evidence="11 16">
        <name>Zn(2+)</name>
        <dbReference type="ChEBI" id="CHEBI:29105"/>
    </cofactor>
    <text evidence="11 16">Binds 1 zinc ion per subunit.</text>
</comment>
<evidence type="ECO:0000256" key="10">
    <source>
        <dbReference type="ARBA" id="ARBA00049489"/>
    </source>
</evidence>
<dbReference type="EC" id="1.1.1.23" evidence="3 11"/>
<evidence type="ECO:0000313" key="19">
    <source>
        <dbReference type="Proteomes" id="UP000229730"/>
    </source>
</evidence>
<comment type="catalytic activity">
    <reaction evidence="10 11">
        <text>L-histidinol + 2 NAD(+) + H2O = L-histidine + 2 NADH + 3 H(+)</text>
        <dbReference type="Rhea" id="RHEA:20641"/>
        <dbReference type="ChEBI" id="CHEBI:15377"/>
        <dbReference type="ChEBI" id="CHEBI:15378"/>
        <dbReference type="ChEBI" id="CHEBI:57540"/>
        <dbReference type="ChEBI" id="CHEBI:57595"/>
        <dbReference type="ChEBI" id="CHEBI:57699"/>
        <dbReference type="ChEBI" id="CHEBI:57945"/>
        <dbReference type="EC" id="1.1.1.23"/>
    </reaction>
</comment>